<dbReference type="Pfam" id="PF08541">
    <property type="entry name" value="ACP_syn_III_C"/>
    <property type="match status" value="1"/>
</dbReference>
<keyword evidence="5" id="KW-0276">Fatty acid metabolism</keyword>
<dbReference type="HAMAP" id="MF_01815">
    <property type="entry name" value="FabH"/>
    <property type="match status" value="1"/>
</dbReference>
<feature type="transmembrane region" description="Helical" evidence="9">
    <location>
        <begin position="63"/>
        <end position="88"/>
    </location>
</feature>
<dbReference type="EMBL" id="MIGC01003565">
    <property type="protein sequence ID" value="PHJ19242.1"/>
    <property type="molecule type" value="Genomic_DNA"/>
</dbReference>
<dbReference type="InterPro" id="IPR004655">
    <property type="entry name" value="FabH"/>
</dbReference>
<evidence type="ECO:0000256" key="5">
    <source>
        <dbReference type="ARBA" id="ARBA00022832"/>
    </source>
</evidence>
<keyword evidence="6" id="KW-0443">Lipid metabolism</keyword>
<keyword evidence="9" id="KW-0812">Transmembrane</keyword>
<reference evidence="12 13" key="1">
    <citation type="journal article" date="2017" name="Int. J. Parasitol.">
        <title>The genome of the protozoan parasite Cystoisospora suis and a reverse vaccinology approach to identify vaccine candidates.</title>
        <authorList>
            <person name="Palmieri N."/>
            <person name="Shrestha A."/>
            <person name="Ruttkowski B."/>
            <person name="Beck T."/>
            <person name="Vogl C."/>
            <person name="Tomley F."/>
            <person name="Blake D.P."/>
            <person name="Joachim A."/>
        </authorList>
    </citation>
    <scope>NUCLEOTIDE SEQUENCE [LARGE SCALE GENOMIC DNA]</scope>
    <source>
        <strain evidence="12 13">Wien I</strain>
    </source>
</reference>
<dbReference type="InterPro" id="IPR013751">
    <property type="entry name" value="ACP_syn_III_N"/>
</dbReference>
<dbReference type="Gene3D" id="3.40.47.10">
    <property type="match status" value="2"/>
</dbReference>
<accession>A0A2C6KSC4</accession>
<gene>
    <name evidence="12" type="ORF">CSUI_006927</name>
</gene>
<dbReference type="Pfam" id="PF08545">
    <property type="entry name" value="ACP_syn_III"/>
    <property type="match status" value="1"/>
</dbReference>
<organism evidence="12 13">
    <name type="scientific">Cystoisospora suis</name>
    <dbReference type="NCBI Taxonomy" id="483139"/>
    <lineage>
        <taxon>Eukaryota</taxon>
        <taxon>Sar</taxon>
        <taxon>Alveolata</taxon>
        <taxon>Apicomplexa</taxon>
        <taxon>Conoidasida</taxon>
        <taxon>Coccidia</taxon>
        <taxon>Eucoccidiorida</taxon>
        <taxon>Eimeriorina</taxon>
        <taxon>Sarcocystidae</taxon>
        <taxon>Cystoisospora</taxon>
    </lineage>
</organism>
<feature type="compositionally biased region" description="Basic and acidic residues" evidence="8">
    <location>
        <begin position="139"/>
        <end position="158"/>
    </location>
</feature>
<keyword evidence="9" id="KW-0472">Membrane</keyword>
<dbReference type="GO" id="GO:0006633">
    <property type="term" value="P:fatty acid biosynthetic process"/>
    <property type="evidence" value="ECO:0007669"/>
    <property type="project" value="UniProtKB-KW"/>
</dbReference>
<evidence type="ECO:0000259" key="10">
    <source>
        <dbReference type="Pfam" id="PF08541"/>
    </source>
</evidence>
<evidence type="ECO:0000313" key="13">
    <source>
        <dbReference type="Proteomes" id="UP000221165"/>
    </source>
</evidence>
<proteinExistence type="inferred from homology"/>
<protein>
    <submittedName>
        <fullName evidence="12">Beta-ketoacyl-acyl carrier protein synthase iii</fullName>
    </submittedName>
</protein>
<keyword evidence="7" id="KW-0275">Fatty acid biosynthesis</keyword>
<evidence type="ECO:0000256" key="3">
    <source>
        <dbReference type="ARBA" id="ARBA00022516"/>
    </source>
</evidence>
<dbReference type="CDD" id="cd00830">
    <property type="entry name" value="KAS_III"/>
    <property type="match status" value="1"/>
</dbReference>
<dbReference type="GO" id="GO:0004315">
    <property type="term" value="F:3-oxoacyl-[acyl-carrier-protein] synthase activity"/>
    <property type="evidence" value="ECO:0007669"/>
    <property type="project" value="InterPro"/>
</dbReference>
<evidence type="ECO:0000313" key="12">
    <source>
        <dbReference type="EMBL" id="PHJ19242.1"/>
    </source>
</evidence>
<dbReference type="PANTHER" id="PTHR43091">
    <property type="entry name" value="3-OXOACYL-[ACYL-CARRIER-PROTEIN] SYNTHASE"/>
    <property type="match status" value="1"/>
</dbReference>
<evidence type="ECO:0000256" key="1">
    <source>
        <dbReference type="ARBA" id="ARBA00005189"/>
    </source>
</evidence>
<dbReference type="AlphaFoldDB" id="A0A2C6KSC4"/>
<evidence type="ECO:0000256" key="9">
    <source>
        <dbReference type="SAM" id="Phobius"/>
    </source>
</evidence>
<dbReference type="SUPFAM" id="SSF53901">
    <property type="entry name" value="Thiolase-like"/>
    <property type="match status" value="2"/>
</dbReference>
<evidence type="ECO:0000256" key="4">
    <source>
        <dbReference type="ARBA" id="ARBA00022679"/>
    </source>
</evidence>
<dbReference type="PANTHER" id="PTHR43091:SF1">
    <property type="entry name" value="BETA-KETOACYL-[ACYL-CARRIER-PROTEIN] SYNTHASE III, CHLOROPLASTIC"/>
    <property type="match status" value="1"/>
</dbReference>
<sequence>MGDKRLSYQLENLPPSSLSSFPELITFFLLRSFTFVFLFFPLRRQQSHPCFMKTRVKRSRGSSLLFLLPLLFPLFSLFFYPHAVAFAFSSSPTRASCYTGGGQQAHLLSPTSFSPPLLEKQQTSLFLPSFRQGRRKRRSPDSQEEKVLNGEIEESQRESEEDTWMTKNKISPIGREKHPFFFITPRLPLSLQKETGEPTHRSNELPPLRNLSEENRRKKKNNISSSLYSTSSLFPLRETLRGISFLPYHPRQTERRASLFSSSSFPSSSSSSSLLFSSFLTYDKRQKPSLSVSSASLQAASTALPDIDRATAISCPEGGCRIVGVGSAVPSSEVTNDDLAQIVSTSDEWIRTRTGIRERRVLSGSETLRSLSLLAARRALKNANLHPSQIDLVLHASSSPDDLFGDATSISAGIMRDAADEAEGRKEENEEGDTKKSPGRHQSLIGPAGFDLTAACSGFLVGLLTGNAFLTSPHFPYRRILLVGGDALSRWVDWQDRNTCVLFGDGAGAVVLERNEDLKDTLPTDRRAHRQTSLESTEKDGRDKMRKDEEGNRDSEEKEEKEKKKKRGLLSYMLHSDGNEAIQLMLSYQAKDTMELPRAASRERPDQLSPLRLSRGVFGPLVMNGREVFKFVSRKVPPAVEAAVRAAGLELADVDWLVLHQANKRIIDAVAERLHLPSEKVLCNLDKYGNTSAASIPLCLDEAVREGKIKPGDVVVTAGFGAGLTWSAAVFRYG</sequence>
<dbReference type="VEuPathDB" id="ToxoDB:CSUI_006927"/>
<feature type="domain" description="Beta-ketoacyl-[acyl-carrier-protein] synthase III N-terminal" evidence="11">
    <location>
        <begin position="450"/>
        <end position="517"/>
    </location>
</feature>
<comment type="caution">
    <text evidence="12">The sequence shown here is derived from an EMBL/GenBank/DDBJ whole genome shotgun (WGS) entry which is preliminary data.</text>
</comment>
<dbReference type="InterPro" id="IPR013747">
    <property type="entry name" value="ACP_syn_III_C"/>
</dbReference>
<dbReference type="GeneID" id="94430288"/>
<dbReference type="OrthoDB" id="428487at2759"/>
<keyword evidence="13" id="KW-1185">Reference proteome</keyword>
<comment type="similarity">
    <text evidence="2">Belongs to the thiolase-like superfamily. FabH family.</text>
</comment>
<feature type="compositionally biased region" description="Basic and acidic residues" evidence="8">
    <location>
        <begin position="421"/>
        <end position="436"/>
    </location>
</feature>
<feature type="compositionally biased region" description="Basic and acidic residues" evidence="8">
    <location>
        <begin position="536"/>
        <end position="562"/>
    </location>
</feature>
<feature type="transmembrane region" description="Helical" evidence="9">
    <location>
        <begin position="20"/>
        <end position="42"/>
    </location>
</feature>
<evidence type="ECO:0000256" key="8">
    <source>
        <dbReference type="SAM" id="MobiDB-lite"/>
    </source>
</evidence>
<feature type="domain" description="Beta-ketoacyl-[acyl-carrier-protein] synthase III C-terminal" evidence="10">
    <location>
        <begin position="645"/>
        <end position="733"/>
    </location>
</feature>
<dbReference type="Proteomes" id="UP000221165">
    <property type="component" value="Unassembled WGS sequence"/>
</dbReference>
<comment type="pathway">
    <text evidence="1">Lipid metabolism.</text>
</comment>
<evidence type="ECO:0000256" key="6">
    <source>
        <dbReference type="ARBA" id="ARBA00023098"/>
    </source>
</evidence>
<keyword evidence="4" id="KW-0808">Transferase</keyword>
<feature type="region of interest" description="Disordered" evidence="8">
    <location>
        <begin position="421"/>
        <end position="444"/>
    </location>
</feature>
<feature type="region of interest" description="Disordered" evidence="8">
    <location>
        <begin position="522"/>
        <end position="567"/>
    </location>
</feature>
<feature type="region of interest" description="Disordered" evidence="8">
    <location>
        <begin position="193"/>
        <end position="222"/>
    </location>
</feature>
<evidence type="ECO:0000256" key="2">
    <source>
        <dbReference type="ARBA" id="ARBA00008642"/>
    </source>
</evidence>
<dbReference type="RefSeq" id="XP_067920944.1">
    <property type="nucleotide sequence ID" value="XM_068067077.1"/>
</dbReference>
<evidence type="ECO:0000256" key="7">
    <source>
        <dbReference type="ARBA" id="ARBA00023160"/>
    </source>
</evidence>
<name>A0A2C6KSC4_9APIC</name>
<evidence type="ECO:0000259" key="11">
    <source>
        <dbReference type="Pfam" id="PF08545"/>
    </source>
</evidence>
<feature type="region of interest" description="Disordered" evidence="8">
    <location>
        <begin position="129"/>
        <end position="169"/>
    </location>
</feature>
<keyword evidence="3" id="KW-0444">Lipid biosynthesis</keyword>
<feature type="compositionally biased region" description="Basic and acidic residues" evidence="8">
    <location>
        <begin position="194"/>
        <end position="203"/>
    </location>
</feature>
<dbReference type="InterPro" id="IPR016039">
    <property type="entry name" value="Thiolase-like"/>
</dbReference>
<keyword evidence="9" id="KW-1133">Transmembrane helix</keyword>